<evidence type="ECO:0000256" key="5">
    <source>
        <dbReference type="ARBA" id="ARBA00023242"/>
    </source>
</evidence>
<evidence type="ECO:0000256" key="6">
    <source>
        <dbReference type="PIRNR" id="PIRNR038148"/>
    </source>
</evidence>
<evidence type="ECO:0000259" key="8">
    <source>
        <dbReference type="PROSITE" id="PS51559"/>
    </source>
</evidence>
<dbReference type="GO" id="GO:0019702">
    <property type="term" value="F:protein arginine N5-methyltransferase activity"/>
    <property type="evidence" value="ECO:0007669"/>
    <property type="project" value="TreeGrafter"/>
</dbReference>
<dbReference type="PIRSF" id="PIRSF038148">
    <property type="entry name" value="Arginine_N-mtfrase-2"/>
    <property type="match status" value="1"/>
</dbReference>
<dbReference type="FunFam" id="3.40.50.150:FF:000310">
    <property type="entry name" value="Arginine N-methyltransferase 2"/>
    <property type="match status" value="1"/>
</dbReference>
<dbReference type="InterPro" id="IPR029063">
    <property type="entry name" value="SAM-dependent_MTases_sf"/>
</dbReference>
<keyword evidence="3 6" id="KW-0808">Transferase</keyword>
<keyword evidence="1 6" id="KW-0963">Cytoplasm</keyword>
<protein>
    <recommendedName>
        <fullName evidence="6">Arginine N-methyltransferase 2</fullName>
        <ecNumber evidence="6">2.1.1.-</ecNumber>
    </recommendedName>
</protein>
<organism evidence="9 10">
    <name type="scientific">Diutina rugosa</name>
    <name type="common">Yeast</name>
    <name type="synonym">Candida rugosa</name>
    <dbReference type="NCBI Taxonomy" id="5481"/>
    <lineage>
        <taxon>Eukaryota</taxon>
        <taxon>Fungi</taxon>
        <taxon>Dikarya</taxon>
        <taxon>Ascomycota</taxon>
        <taxon>Saccharomycotina</taxon>
        <taxon>Pichiomycetes</taxon>
        <taxon>Debaryomycetaceae</taxon>
        <taxon>Diutina</taxon>
    </lineage>
</organism>
<name>A0A642UUF0_DIURU</name>
<evidence type="ECO:0000256" key="7">
    <source>
        <dbReference type="SAM" id="MobiDB-lite"/>
    </source>
</evidence>
<dbReference type="CDD" id="cd02440">
    <property type="entry name" value="AdoMet_MTases"/>
    <property type="match status" value="1"/>
</dbReference>
<dbReference type="GO" id="GO:0005634">
    <property type="term" value="C:nucleus"/>
    <property type="evidence" value="ECO:0007669"/>
    <property type="project" value="UniProtKB-SubCell"/>
</dbReference>
<dbReference type="InterPro" id="IPR026480">
    <property type="entry name" value="RMT2_dom"/>
</dbReference>
<dbReference type="Gene3D" id="3.40.50.150">
    <property type="entry name" value="Vaccinia Virus protein VP39"/>
    <property type="match status" value="1"/>
</dbReference>
<evidence type="ECO:0000313" key="10">
    <source>
        <dbReference type="Proteomes" id="UP000449547"/>
    </source>
</evidence>
<comment type="caution">
    <text evidence="9">The sequence shown here is derived from an EMBL/GenBank/DDBJ whole genome shotgun (WGS) entry which is preliminary data.</text>
</comment>
<evidence type="ECO:0000256" key="2">
    <source>
        <dbReference type="ARBA" id="ARBA00022603"/>
    </source>
</evidence>
<dbReference type="GO" id="GO:0005737">
    <property type="term" value="C:cytoplasm"/>
    <property type="evidence" value="ECO:0007669"/>
    <property type="project" value="UniProtKB-SubCell"/>
</dbReference>
<evidence type="ECO:0000256" key="3">
    <source>
        <dbReference type="ARBA" id="ARBA00022679"/>
    </source>
</evidence>
<feature type="region of interest" description="Disordered" evidence="7">
    <location>
        <begin position="157"/>
        <end position="202"/>
    </location>
</feature>
<dbReference type="InterPro" id="IPR051038">
    <property type="entry name" value="RMT2/GAMT_Mtase"/>
</dbReference>
<keyword evidence="5 6" id="KW-0539">Nucleus</keyword>
<evidence type="ECO:0000256" key="1">
    <source>
        <dbReference type="ARBA" id="ARBA00022490"/>
    </source>
</evidence>
<feature type="compositionally biased region" description="Basic and acidic residues" evidence="7">
    <location>
        <begin position="166"/>
        <end position="182"/>
    </location>
</feature>
<evidence type="ECO:0000256" key="4">
    <source>
        <dbReference type="ARBA" id="ARBA00022691"/>
    </source>
</evidence>
<evidence type="ECO:0000313" key="9">
    <source>
        <dbReference type="EMBL" id="KAA8905630.1"/>
    </source>
</evidence>
<dbReference type="GO" id="GO:0032259">
    <property type="term" value="P:methylation"/>
    <property type="evidence" value="ECO:0007669"/>
    <property type="project" value="UniProtKB-KW"/>
</dbReference>
<dbReference type="InterPro" id="IPR017408">
    <property type="entry name" value="Arginine_N-MeTrfase_2"/>
</dbReference>
<dbReference type="RefSeq" id="XP_034013790.1">
    <property type="nucleotide sequence ID" value="XM_034153976.1"/>
</dbReference>
<dbReference type="PANTHER" id="PTHR32379">
    <property type="entry name" value="GUANIDINOACETATE N-METHYLTRANSFERASE"/>
    <property type="match status" value="1"/>
</dbReference>
<comment type="subunit">
    <text evidence="6">Monomer.</text>
</comment>
<keyword evidence="4" id="KW-0949">S-adenosyl-L-methionine</keyword>
<dbReference type="PROSITE" id="PS51559">
    <property type="entry name" value="SAM_RMT2"/>
    <property type="match status" value="1"/>
</dbReference>
<dbReference type="EC" id="2.1.1.-" evidence="6"/>
<proteinExistence type="inferred from homology"/>
<sequence length="425" mass="47801">MSDLHQLCLLTQRPITSEYSQKLRSLLESGIPATYTLEQAAAYNAEEQGLEAPETSGDTTPLHILCSAYPEDATADETAVVLELMDILMEYGAGWNHTDGDNRTPGCVLVNRKLTDTPLYKRMVSAGVQAELLLRKVSEYDMEVLSDDEVAQLELQQAEETEQPEPETKEETETKQSETKVEPEEDDGQDAPDAPSLNQTSYLNTKLEYTDDALVTAERKDGVMMAWETQLMELGANSLFAQAEPDNAVVLNIGFGMGIIDTFIQQKQPKKHYICEAHPDVLAKMKQDGWYAKPNVVVLEGRWQDNLDTLLSEGVFFDGIYYDTFSEHYADMLELYDYVVGLLKPQGVFSFFNGLGADRQVVYDVYKELVDLDLSNYGLTCKFEPVPVPAENMANVWDEVKRSYWACPTYYHPQASFAAFEDDTI</sequence>
<reference evidence="9 10" key="1">
    <citation type="submission" date="2019-07" db="EMBL/GenBank/DDBJ databases">
        <title>Genome assembly of two rare yeast pathogens: Diutina rugosa and Trichomonascus ciferrii.</title>
        <authorList>
            <person name="Mixao V."/>
            <person name="Saus E."/>
            <person name="Hansen A."/>
            <person name="Lass-Flor C."/>
            <person name="Gabaldon T."/>
        </authorList>
    </citation>
    <scope>NUCLEOTIDE SEQUENCE [LARGE SCALE GENOMIC DNA]</scope>
    <source>
        <strain evidence="9 10">CBS 613</strain>
    </source>
</reference>
<dbReference type="AlphaFoldDB" id="A0A642UUF0"/>
<dbReference type="Proteomes" id="UP000449547">
    <property type="component" value="Unassembled WGS sequence"/>
</dbReference>
<dbReference type="OMA" id="YWVVDNY"/>
<dbReference type="SUPFAM" id="SSF53335">
    <property type="entry name" value="S-adenosyl-L-methionine-dependent methyltransferases"/>
    <property type="match status" value="1"/>
</dbReference>
<comment type="subcellular location">
    <subcellularLocation>
        <location evidence="6">Cytoplasm</location>
    </subcellularLocation>
    <subcellularLocation>
        <location evidence="6">Nucleus</location>
    </subcellularLocation>
</comment>
<feature type="domain" description="RMT2" evidence="8">
    <location>
        <begin position="195"/>
        <end position="425"/>
    </location>
</feature>
<comment type="similarity">
    <text evidence="6">Belongs to the class I-like SAM-binding methyltransferase superfamily. RMT2 methyltransferase family.</text>
</comment>
<dbReference type="VEuPathDB" id="FungiDB:DIURU_001433"/>
<comment type="function">
    <text evidence="6">S-adenosyl-L-methionine-dependent protein-arginine N-methyltransferase that methylates the delta-nitrogen atom of arginine residues to form N5-methylarginine (type IV) in target proteins. Monomethylates ribosomal protein L12.</text>
</comment>
<dbReference type="PANTHER" id="PTHR32379:SF1">
    <property type="entry name" value="GUANIDINOACETATE N-METHYLTRANSFERASE"/>
    <property type="match status" value="1"/>
</dbReference>
<dbReference type="GeneID" id="54780086"/>
<keyword evidence="10" id="KW-1185">Reference proteome</keyword>
<dbReference type="EMBL" id="SWFT01000044">
    <property type="protein sequence ID" value="KAA8905630.1"/>
    <property type="molecule type" value="Genomic_DNA"/>
</dbReference>
<dbReference type="OrthoDB" id="19014at2759"/>
<gene>
    <name evidence="9" type="ORF">DIURU_001433</name>
</gene>
<keyword evidence="2 6" id="KW-0489">Methyltransferase</keyword>
<accession>A0A642UUF0</accession>